<dbReference type="Proteomes" id="UP000198318">
    <property type="component" value="Unassembled WGS sequence"/>
</dbReference>
<sequence>MDPARHGREEGQVTRCTVTTGFFVLGRCGQAAVATCPRCGRPVCAAHEALDGTCPECAAARGYRTEDPHDPAWVGNRRREYYERSSRTYQDTYWYSSFDQYDRDAFNPGDDYSYSGDWGPDDDTGFVDS</sequence>
<name>A0A239JRR3_9ACTN</name>
<reference evidence="2 3" key="1">
    <citation type="submission" date="2017-06" db="EMBL/GenBank/DDBJ databases">
        <authorList>
            <person name="Kim H.J."/>
            <person name="Triplett B.A."/>
        </authorList>
    </citation>
    <scope>NUCLEOTIDE SEQUENCE [LARGE SCALE GENOMIC DNA]</scope>
    <source>
        <strain evidence="2 3">DSM 44715</strain>
    </source>
</reference>
<evidence type="ECO:0000256" key="1">
    <source>
        <dbReference type="SAM" id="MobiDB-lite"/>
    </source>
</evidence>
<accession>A0A239JRR3</accession>
<keyword evidence="3" id="KW-1185">Reference proteome</keyword>
<gene>
    <name evidence="2" type="ORF">SAMN05443665_1015104</name>
</gene>
<dbReference type="EMBL" id="FZOR01000015">
    <property type="protein sequence ID" value="SNT07454.1"/>
    <property type="molecule type" value="Genomic_DNA"/>
</dbReference>
<proteinExistence type="predicted"/>
<organism evidence="2 3">
    <name type="scientific">Actinomadura meyerae</name>
    <dbReference type="NCBI Taxonomy" id="240840"/>
    <lineage>
        <taxon>Bacteria</taxon>
        <taxon>Bacillati</taxon>
        <taxon>Actinomycetota</taxon>
        <taxon>Actinomycetes</taxon>
        <taxon>Streptosporangiales</taxon>
        <taxon>Thermomonosporaceae</taxon>
        <taxon>Actinomadura</taxon>
    </lineage>
</organism>
<dbReference type="AlphaFoldDB" id="A0A239JRR3"/>
<feature type="compositionally biased region" description="Acidic residues" evidence="1">
    <location>
        <begin position="119"/>
        <end position="129"/>
    </location>
</feature>
<protein>
    <submittedName>
        <fullName evidence="2">Uncharacterized protein</fullName>
    </submittedName>
</protein>
<evidence type="ECO:0000313" key="2">
    <source>
        <dbReference type="EMBL" id="SNT07454.1"/>
    </source>
</evidence>
<feature type="region of interest" description="Disordered" evidence="1">
    <location>
        <begin position="101"/>
        <end position="129"/>
    </location>
</feature>
<evidence type="ECO:0000313" key="3">
    <source>
        <dbReference type="Proteomes" id="UP000198318"/>
    </source>
</evidence>